<dbReference type="STRING" id="1121322.SAMN02745136_05674"/>
<dbReference type="AlphaFoldDB" id="A0A1M7DEI9"/>
<reference evidence="1 2" key="1">
    <citation type="submission" date="2016-11" db="EMBL/GenBank/DDBJ databases">
        <authorList>
            <person name="Jaros S."/>
            <person name="Januszkiewicz K."/>
            <person name="Wedrychowicz H."/>
        </authorList>
    </citation>
    <scope>NUCLEOTIDE SEQUENCE [LARGE SCALE GENOMIC DNA]</scope>
    <source>
        <strain evidence="1 2">DSM 15929</strain>
    </source>
</reference>
<proteinExistence type="predicted"/>
<dbReference type="OrthoDB" id="215765at2"/>
<dbReference type="EMBL" id="FRAC01000053">
    <property type="protein sequence ID" value="SHL77609.1"/>
    <property type="molecule type" value="Genomic_DNA"/>
</dbReference>
<dbReference type="RefSeq" id="WP_084124836.1">
    <property type="nucleotide sequence ID" value="NZ_FRAC01000053.1"/>
</dbReference>
<protein>
    <submittedName>
        <fullName evidence="1">Uncharacterized protein</fullName>
    </submittedName>
</protein>
<sequence length="286" mass="33637">MSFLNFEIKKICAGWFDAEFISNNKRVEISASDAWGNDSPKYFLQMISDILDNKVNTSYVVFDEEPGTYMVCIEKNDSDYSISILYSEFDDDLWTEAGLRGVLSKDKIKEIMPIDKEIFVESGFSFLAFARTVVRSFEEYSMNQYKETYEENWMDFPSTEFQYLSEQVKKLLSGFDMTFEEAFSNLCEKYGENFNWSLIGFSNQYFVEEAKKEIKPGHLLYGKTMNSVAKSESNDDVMFVMENERYVIIHLTYCKDGEVRYPTFLEFENLIEVMSFIEKEYVENYL</sequence>
<accession>A0A1M7DEI9</accession>
<evidence type="ECO:0000313" key="2">
    <source>
        <dbReference type="Proteomes" id="UP000184386"/>
    </source>
</evidence>
<gene>
    <name evidence="1" type="ORF">SAMN02745136_05674</name>
</gene>
<evidence type="ECO:0000313" key="1">
    <source>
        <dbReference type="EMBL" id="SHL77609.1"/>
    </source>
</evidence>
<name>A0A1M7DEI9_9FIRM</name>
<organism evidence="1 2">
    <name type="scientific">Anaerocolumna jejuensis DSM 15929</name>
    <dbReference type="NCBI Taxonomy" id="1121322"/>
    <lineage>
        <taxon>Bacteria</taxon>
        <taxon>Bacillati</taxon>
        <taxon>Bacillota</taxon>
        <taxon>Clostridia</taxon>
        <taxon>Lachnospirales</taxon>
        <taxon>Lachnospiraceae</taxon>
        <taxon>Anaerocolumna</taxon>
    </lineage>
</organism>
<keyword evidence="2" id="KW-1185">Reference proteome</keyword>
<dbReference type="Proteomes" id="UP000184386">
    <property type="component" value="Unassembled WGS sequence"/>
</dbReference>